<dbReference type="Pfam" id="PF00142">
    <property type="entry name" value="Fer4_NifH"/>
    <property type="match status" value="1"/>
</dbReference>
<keyword evidence="12" id="KW-0004">4Fe-4S</keyword>
<dbReference type="STRING" id="1262914.BN533_00275"/>
<dbReference type="PROSITE" id="PS51026">
    <property type="entry name" value="NIFH_FRXC_3"/>
    <property type="match status" value="1"/>
</dbReference>
<sequence>MKKIAFYGKGGIGKSTTAANVSAALSTAGHKVCQIGCDPKNDSTRLLLGHICKNTVLDMVRIKDEINLEDIVHYGFNGIKCVEAGGPEPGVGCAGRGIIVALEKLQELDAAADEDIILYDVLGDVVCGGFAVPIREGYATDIYIVSSGELMSLYAANNIAKGIRRFAGRGEVKLAGIIGNGRNVPNEENLLRTFAEKINTRIVAFIPRDKIVNLAEINRKTVIEWDPTSKQAQVYAALATEIFQNTQLSIPKPLSFEELEDLIGFFGIDN</sequence>
<keyword evidence="12" id="KW-0560">Oxidoreductase</keyword>
<evidence type="ECO:0000256" key="6">
    <source>
        <dbReference type="ARBA" id="ARBA00022723"/>
    </source>
</evidence>
<protein>
    <recommendedName>
        <fullName evidence="5">nitrogenase</fullName>
        <ecNumber evidence="5">1.18.6.1</ecNumber>
    </recommendedName>
</protein>
<keyword evidence="9 12" id="KW-0408">Iron</keyword>
<dbReference type="PROSITE" id="PS00692">
    <property type="entry name" value="NIFH_FRXC_2"/>
    <property type="match status" value="1"/>
</dbReference>
<evidence type="ECO:0000256" key="11">
    <source>
        <dbReference type="ARBA" id="ARBA00047967"/>
    </source>
</evidence>
<evidence type="ECO:0000313" key="13">
    <source>
        <dbReference type="EMBL" id="CDB45137.1"/>
    </source>
</evidence>
<dbReference type="Gene3D" id="3.40.50.300">
    <property type="entry name" value="P-loop containing nucleotide triphosphate hydrolases"/>
    <property type="match status" value="1"/>
</dbReference>
<organism evidence="13">
    <name type="scientific">Phascolarctobacterium faecium</name>
    <dbReference type="NCBI Taxonomy" id="33025"/>
    <lineage>
        <taxon>Bacteria</taxon>
        <taxon>Bacillati</taxon>
        <taxon>Bacillota</taxon>
        <taxon>Negativicutes</taxon>
        <taxon>Acidaminococcales</taxon>
        <taxon>Acidaminococcaceae</taxon>
        <taxon>Phascolarctobacterium</taxon>
    </lineage>
</organism>
<dbReference type="EC" id="1.18.6.1" evidence="5"/>
<dbReference type="GO" id="GO:0005524">
    <property type="term" value="F:ATP binding"/>
    <property type="evidence" value="ECO:0007669"/>
    <property type="project" value="UniProtKB-KW"/>
</dbReference>
<evidence type="ECO:0000256" key="10">
    <source>
        <dbReference type="ARBA" id="ARBA00023014"/>
    </source>
</evidence>
<comment type="subunit">
    <text evidence="4">Homodimer.</text>
</comment>
<dbReference type="InterPro" id="IPR030655">
    <property type="entry name" value="NifH/chlL_CS"/>
</dbReference>
<evidence type="ECO:0000256" key="8">
    <source>
        <dbReference type="ARBA" id="ARBA00022840"/>
    </source>
</evidence>
<evidence type="ECO:0000256" key="9">
    <source>
        <dbReference type="ARBA" id="ARBA00023004"/>
    </source>
</evidence>
<evidence type="ECO:0000256" key="7">
    <source>
        <dbReference type="ARBA" id="ARBA00022741"/>
    </source>
</evidence>
<dbReference type="SUPFAM" id="SSF52540">
    <property type="entry name" value="P-loop containing nucleoside triphosphate hydrolases"/>
    <property type="match status" value="1"/>
</dbReference>
<comment type="caution">
    <text evidence="13">The sequence shown here is derived from an EMBL/GenBank/DDBJ whole genome shotgun (WGS) entry which is preliminary data.</text>
</comment>
<evidence type="ECO:0000256" key="2">
    <source>
        <dbReference type="ARBA" id="ARBA00002234"/>
    </source>
</evidence>
<reference evidence="13" key="1">
    <citation type="submission" date="2012-11" db="EMBL/GenBank/DDBJ databases">
        <title>Dependencies among metagenomic species, viruses, plasmids and units of genetic variation.</title>
        <authorList>
            <person name="Nielsen H.B."/>
            <person name="Almeida M."/>
            <person name="Juncker A.S."/>
            <person name="Rasmussen S."/>
            <person name="Li J."/>
            <person name="Sunagawa S."/>
            <person name="Plichta D."/>
            <person name="Gautier L."/>
            <person name="Le Chatelier E."/>
            <person name="Peletier E."/>
            <person name="Bonde I."/>
            <person name="Nielsen T."/>
            <person name="Manichanh C."/>
            <person name="Arumugam M."/>
            <person name="Batto J."/>
            <person name="Santos M.B.Q.D."/>
            <person name="Blom N."/>
            <person name="Borruel N."/>
            <person name="Burgdorf K.S."/>
            <person name="Boumezbeur F."/>
            <person name="Casellas F."/>
            <person name="Dore J."/>
            <person name="Guarner F."/>
            <person name="Hansen T."/>
            <person name="Hildebrand F."/>
            <person name="Kaas R.S."/>
            <person name="Kennedy S."/>
            <person name="Kristiansen K."/>
            <person name="Kultima J.R."/>
            <person name="Leonard P."/>
            <person name="Levenez F."/>
            <person name="Lund O."/>
            <person name="Moumen B."/>
            <person name="Le Paslier D."/>
            <person name="Pons N."/>
            <person name="Pedersen O."/>
            <person name="Prifti E."/>
            <person name="Qin J."/>
            <person name="Raes J."/>
            <person name="Tap J."/>
            <person name="Tims S."/>
            <person name="Ussery D.W."/>
            <person name="Yamada T."/>
            <person name="MetaHit consortium"/>
            <person name="Renault P."/>
            <person name="Sicheritz-Ponten T."/>
            <person name="Bork P."/>
            <person name="Wang J."/>
            <person name="Brunak S."/>
            <person name="Ehrlich S.D."/>
        </authorList>
    </citation>
    <scope>NUCLEOTIDE SEQUENCE [LARGE SCALE GENOMIC DNA]</scope>
</reference>
<comment type="catalytic activity">
    <reaction evidence="11">
        <text>N2 + 8 reduced [2Fe-2S]-[ferredoxin] + 16 ATP + 16 H2O = H2 + 8 oxidized [2Fe-2S]-[ferredoxin] + 2 NH4(+) + 16 ADP + 16 phosphate + 6 H(+)</text>
        <dbReference type="Rhea" id="RHEA:21448"/>
        <dbReference type="Rhea" id="RHEA-COMP:10000"/>
        <dbReference type="Rhea" id="RHEA-COMP:10001"/>
        <dbReference type="ChEBI" id="CHEBI:15377"/>
        <dbReference type="ChEBI" id="CHEBI:15378"/>
        <dbReference type="ChEBI" id="CHEBI:17997"/>
        <dbReference type="ChEBI" id="CHEBI:18276"/>
        <dbReference type="ChEBI" id="CHEBI:28938"/>
        <dbReference type="ChEBI" id="CHEBI:30616"/>
        <dbReference type="ChEBI" id="CHEBI:33737"/>
        <dbReference type="ChEBI" id="CHEBI:33738"/>
        <dbReference type="ChEBI" id="CHEBI:43474"/>
        <dbReference type="ChEBI" id="CHEBI:456216"/>
        <dbReference type="EC" id="1.18.6.1"/>
    </reaction>
</comment>
<dbReference type="RefSeq" id="WP_021717178.1">
    <property type="nucleotide sequence ID" value="NZ_CAUERG010000008.1"/>
</dbReference>
<dbReference type="PIRSF" id="PIRSF000363">
    <property type="entry name" value="Nitrogenase_iron"/>
    <property type="match status" value="1"/>
</dbReference>
<dbReference type="GO" id="GO:0016163">
    <property type="term" value="F:nitrogenase activity"/>
    <property type="evidence" value="ECO:0007669"/>
    <property type="project" value="UniProtKB-EC"/>
</dbReference>
<dbReference type="PRINTS" id="PR00091">
    <property type="entry name" value="NITROGNASEII"/>
</dbReference>
<dbReference type="InterPro" id="IPR027417">
    <property type="entry name" value="P-loop_NTPase"/>
</dbReference>
<name>R6J4B9_9FIRM</name>
<dbReference type="AlphaFoldDB" id="R6J4B9"/>
<keyword evidence="8 12" id="KW-0067">ATP-binding</keyword>
<keyword evidence="7 12" id="KW-0547">Nucleotide-binding</keyword>
<dbReference type="GO" id="GO:0051539">
    <property type="term" value="F:4 iron, 4 sulfur cluster binding"/>
    <property type="evidence" value="ECO:0007669"/>
    <property type="project" value="UniProtKB-KW"/>
</dbReference>
<dbReference type="EMBL" id="CBDS010000017">
    <property type="protein sequence ID" value="CDB45137.1"/>
    <property type="molecule type" value="Genomic_DNA"/>
</dbReference>
<evidence type="ECO:0000256" key="3">
    <source>
        <dbReference type="ARBA" id="ARBA00005504"/>
    </source>
</evidence>
<evidence type="ECO:0000256" key="12">
    <source>
        <dbReference type="RuleBase" id="RU003688"/>
    </source>
</evidence>
<dbReference type="PROSITE" id="PS00746">
    <property type="entry name" value="NIFH_FRXC_1"/>
    <property type="match status" value="1"/>
</dbReference>
<gene>
    <name evidence="13" type="ORF">BN533_00275</name>
</gene>
<dbReference type="eggNOG" id="COG1348">
    <property type="taxonomic scope" value="Bacteria"/>
</dbReference>
<dbReference type="InterPro" id="IPR000392">
    <property type="entry name" value="NifH/frxC"/>
</dbReference>
<dbReference type="HOGENOM" id="CLU_059373_0_0_9"/>
<dbReference type="GO" id="GO:0046872">
    <property type="term" value="F:metal ion binding"/>
    <property type="evidence" value="ECO:0007669"/>
    <property type="project" value="UniProtKB-KW"/>
</dbReference>
<evidence type="ECO:0000256" key="5">
    <source>
        <dbReference type="ARBA" id="ARBA00012773"/>
    </source>
</evidence>
<dbReference type="PANTHER" id="PTHR42864:SF2">
    <property type="entry name" value="LIGHT-INDEPENDENT PROTOCHLOROPHYLLIDE REDUCTASE IRON-SULFUR ATP-BINDING PROTEIN"/>
    <property type="match status" value="1"/>
</dbReference>
<evidence type="ECO:0000256" key="1">
    <source>
        <dbReference type="ARBA" id="ARBA00001966"/>
    </source>
</evidence>
<keyword evidence="10 12" id="KW-0411">Iron-sulfur</keyword>
<proteinExistence type="inferred from homology"/>
<dbReference type="CDD" id="cd02040">
    <property type="entry name" value="NifH"/>
    <property type="match status" value="1"/>
</dbReference>
<evidence type="ECO:0000256" key="4">
    <source>
        <dbReference type="ARBA" id="ARBA00011738"/>
    </source>
</evidence>
<comment type="cofactor">
    <cofactor evidence="1">
        <name>[4Fe-4S] cluster</name>
        <dbReference type="ChEBI" id="CHEBI:49883"/>
    </cofactor>
</comment>
<accession>R6J4B9</accession>
<dbReference type="PANTHER" id="PTHR42864">
    <property type="entry name" value="LIGHT-INDEPENDENT PROTOCHLOROPHYLLIDE REDUCTASE IRON-SULFUR ATP-BINDING PROTEIN"/>
    <property type="match status" value="1"/>
</dbReference>
<comment type="similarity">
    <text evidence="3 12">Belongs to the NifH/BchL/ChlL family.</text>
</comment>
<comment type="function">
    <text evidence="2">The key enzymatic reactions in nitrogen fixation are catalyzed by the nitrogenase complex, which has 2 components: the iron protein and the molybdenum-iron protein.</text>
</comment>
<keyword evidence="6 12" id="KW-0479">Metal-binding</keyword>